<feature type="transmembrane region" description="Helical" evidence="5">
    <location>
        <begin position="7"/>
        <end position="28"/>
    </location>
</feature>
<feature type="transmembrane region" description="Helical" evidence="5">
    <location>
        <begin position="34"/>
        <end position="54"/>
    </location>
</feature>
<dbReference type="EMBL" id="BNJJ01000026">
    <property type="protein sequence ID" value="GHO88682.1"/>
    <property type="molecule type" value="Genomic_DNA"/>
</dbReference>
<keyword evidence="7" id="KW-1185">Reference proteome</keyword>
<feature type="transmembrane region" description="Helical" evidence="5">
    <location>
        <begin position="108"/>
        <end position="129"/>
    </location>
</feature>
<sequence length="224" mass="24479">MKTGLQAVGTALIGLVVFGLLLFLPAWTFNYWQAWVFIAVFTLATSLPSIYLALKNPAALERRMHAGPAAETRTVQKVIISIGLLSLPAVMVFSALDHRFGWSPVPAAISVIGDALVAIGLGITMLVVIQNSYAAANITVEAGQKVISTGLYGIVRHPMYVGVLIMMVGIPLALGSWWGLVILIPAIIVLAFRILDEEKMLKQELEGYSEYTQKVHYRLVPYVW</sequence>
<keyword evidence="2 5" id="KW-0812">Transmembrane</keyword>
<evidence type="ECO:0000256" key="3">
    <source>
        <dbReference type="ARBA" id="ARBA00022989"/>
    </source>
</evidence>
<dbReference type="PANTHER" id="PTHR43847">
    <property type="entry name" value="BLL3993 PROTEIN"/>
    <property type="match status" value="1"/>
</dbReference>
<reference evidence="6 7" key="1">
    <citation type="journal article" date="2021" name="Int. J. Syst. Evol. Microbiol.">
        <title>Reticulibacter mediterranei gen. nov., sp. nov., within the new family Reticulibacteraceae fam. nov., and Ktedonospora formicarum gen. nov., sp. nov., Ktedonobacter robiniae sp. nov., Dictyobacter formicarum sp. nov. and Dictyobacter arantiisoli sp. nov., belonging to the class Ktedonobacteria.</title>
        <authorList>
            <person name="Yabe S."/>
            <person name="Zheng Y."/>
            <person name="Wang C.M."/>
            <person name="Sakai Y."/>
            <person name="Abe K."/>
            <person name="Yokota A."/>
            <person name="Donadio S."/>
            <person name="Cavaletti L."/>
            <person name="Monciardini P."/>
        </authorList>
    </citation>
    <scope>NUCLEOTIDE SEQUENCE [LARGE SCALE GENOMIC DNA]</scope>
    <source>
        <strain evidence="6 7">SOSP1-9</strain>
    </source>
</reference>
<feature type="transmembrane region" description="Helical" evidence="5">
    <location>
        <begin position="75"/>
        <end position="96"/>
    </location>
</feature>
<evidence type="ECO:0000256" key="2">
    <source>
        <dbReference type="ARBA" id="ARBA00022692"/>
    </source>
</evidence>
<dbReference type="PANTHER" id="PTHR43847:SF1">
    <property type="entry name" value="BLL3993 PROTEIN"/>
    <property type="match status" value="1"/>
</dbReference>
<organism evidence="6 7">
    <name type="scientific">Dictyobacter formicarum</name>
    <dbReference type="NCBI Taxonomy" id="2778368"/>
    <lineage>
        <taxon>Bacteria</taxon>
        <taxon>Bacillati</taxon>
        <taxon>Chloroflexota</taxon>
        <taxon>Ktedonobacteria</taxon>
        <taxon>Ktedonobacterales</taxon>
        <taxon>Dictyobacteraceae</taxon>
        <taxon>Dictyobacter</taxon>
    </lineage>
</organism>
<evidence type="ECO:0000313" key="7">
    <source>
        <dbReference type="Proteomes" id="UP000635565"/>
    </source>
</evidence>
<name>A0ABQ3VQX9_9CHLR</name>
<dbReference type="RefSeq" id="WP_201366236.1">
    <property type="nucleotide sequence ID" value="NZ_BNJJ01000026.1"/>
</dbReference>
<evidence type="ECO:0000313" key="6">
    <source>
        <dbReference type="EMBL" id="GHO88682.1"/>
    </source>
</evidence>
<dbReference type="Pfam" id="PF04191">
    <property type="entry name" value="PEMT"/>
    <property type="match status" value="1"/>
</dbReference>
<dbReference type="Gene3D" id="1.20.120.1630">
    <property type="match status" value="1"/>
</dbReference>
<dbReference type="Proteomes" id="UP000635565">
    <property type="component" value="Unassembled WGS sequence"/>
</dbReference>
<keyword evidence="4 5" id="KW-0472">Membrane</keyword>
<gene>
    <name evidence="6" type="ORF">KSZ_66880</name>
</gene>
<comment type="caution">
    <text evidence="6">The sequence shown here is derived from an EMBL/GenBank/DDBJ whole genome shotgun (WGS) entry which is preliminary data.</text>
</comment>
<dbReference type="InterPro" id="IPR007318">
    <property type="entry name" value="Phopholipid_MeTrfase"/>
</dbReference>
<protein>
    <submittedName>
        <fullName evidence="6">Membrane protein</fullName>
    </submittedName>
</protein>
<proteinExistence type="predicted"/>
<evidence type="ECO:0000256" key="4">
    <source>
        <dbReference type="ARBA" id="ARBA00023136"/>
    </source>
</evidence>
<dbReference type="InterPro" id="IPR052527">
    <property type="entry name" value="Metal_cation-efflux_comp"/>
</dbReference>
<evidence type="ECO:0000256" key="5">
    <source>
        <dbReference type="SAM" id="Phobius"/>
    </source>
</evidence>
<accession>A0ABQ3VQX9</accession>
<feature type="transmembrane region" description="Helical" evidence="5">
    <location>
        <begin position="176"/>
        <end position="195"/>
    </location>
</feature>
<evidence type="ECO:0000256" key="1">
    <source>
        <dbReference type="ARBA" id="ARBA00004127"/>
    </source>
</evidence>
<keyword evidence="3 5" id="KW-1133">Transmembrane helix</keyword>
<comment type="subcellular location">
    <subcellularLocation>
        <location evidence="1">Endomembrane system</location>
        <topology evidence="1">Multi-pass membrane protein</topology>
    </subcellularLocation>
</comment>
<feature type="transmembrane region" description="Helical" evidence="5">
    <location>
        <begin position="150"/>
        <end position="170"/>
    </location>
</feature>